<keyword evidence="3 9" id="KW-0479">Metal-binding</keyword>
<dbReference type="HAMAP" id="MF_00097">
    <property type="entry name" value="TMP_synthase"/>
    <property type="match status" value="1"/>
</dbReference>
<evidence type="ECO:0000256" key="11">
    <source>
        <dbReference type="RuleBase" id="RU004253"/>
    </source>
</evidence>
<comment type="caution">
    <text evidence="9">Lacks conserved residue(s) required for the propagation of feature annotation.</text>
</comment>
<gene>
    <name evidence="9" type="primary">thiE</name>
    <name evidence="13" type="ORF">SAMN05660477_02568</name>
</gene>
<evidence type="ECO:0000259" key="12">
    <source>
        <dbReference type="Pfam" id="PF02581"/>
    </source>
</evidence>
<dbReference type="EC" id="2.5.1.3" evidence="9"/>
<dbReference type="RefSeq" id="WP_079667761.1">
    <property type="nucleotide sequence ID" value="NZ_FUYZ01000010.1"/>
</dbReference>
<dbReference type="GO" id="GO:0009229">
    <property type="term" value="P:thiamine diphosphate biosynthetic process"/>
    <property type="evidence" value="ECO:0007669"/>
    <property type="project" value="UniProtKB-UniRule"/>
</dbReference>
<accession>A0A1T5G5Q3</accession>
<feature type="binding site" evidence="9">
    <location>
        <position position="68"/>
    </location>
    <ligand>
        <name>Mg(2+)</name>
        <dbReference type="ChEBI" id="CHEBI:18420"/>
    </ligand>
</feature>
<feature type="binding site" evidence="9">
    <location>
        <position position="106"/>
    </location>
    <ligand>
        <name>4-amino-2-methyl-5-(diphosphooxymethyl)pyrimidine</name>
        <dbReference type="ChEBI" id="CHEBI:57841"/>
    </ligand>
</feature>
<evidence type="ECO:0000256" key="1">
    <source>
        <dbReference type="ARBA" id="ARBA00005165"/>
    </source>
</evidence>
<evidence type="ECO:0000256" key="5">
    <source>
        <dbReference type="ARBA" id="ARBA00022977"/>
    </source>
</evidence>
<comment type="cofactor">
    <cofactor evidence="9">
        <name>Mg(2+)</name>
        <dbReference type="ChEBI" id="CHEBI:18420"/>
    </cofactor>
    <text evidence="9">Binds 1 Mg(2+) ion per subunit.</text>
</comment>
<evidence type="ECO:0000256" key="6">
    <source>
        <dbReference type="ARBA" id="ARBA00047334"/>
    </source>
</evidence>
<dbReference type="Gene3D" id="3.20.20.70">
    <property type="entry name" value="Aldolase class I"/>
    <property type="match status" value="1"/>
</dbReference>
<feature type="binding site" evidence="9">
    <location>
        <position position="87"/>
    </location>
    <ligand>
        <name>Mg(2+)</name>
        <dbReference type="ChEBI" id="CHEBI:18420"/>
    </ligand>
</feature>
<dbReference type="CDD" id="cd00564">
    <property type="entry name" value="TMP_TenI"/>
    <property type="match status" value="1"/>
</dbReference>
<dbReference type="Proteomes" id="UP000191112">
    <property type="component" value="Unassembled WGS sequence"/>
</dbReference>
<name>A0A1T5G5Q3_9FLAO</name>
<feature type="binding site" evidence="9">
    <location>
        <position position="67"/>
    </location>
    <ligand>
        <name>4-amino-2-methyl-5-(diphosphooxymethyl)pyrimidine</name>
        <dbReference type="ChEBI" id="CHEBI:57841"/>
    </ligand>
</feature>
<comment type="catalytic activity">
    <reaction evidence="7 9 10">
        <text>2-(2-carboxy-4-methylthiazol-5-yl)ethyl phosphate + 4-amino-2-methyl-5-(diphosphooxymethyl)pyrimidine + 2 H(+) = thiamine phosphate + CO2 + diphosphate</text>
        <dbReference type="Rhea" id="RHEA:47848"/>
        <dbReference type="ChEBI" id="CHEBI:15378"/>
        <dbReference type="ChEBI" id="CHEBI:16526"/>
        <dbReference type="ChEBI" id="CHEBI:33019"/>
        <dbReference type="ChEBI" id="CHEBI:37575"/>
        <dbReference type="ChEBI" id="CHEBI:57841"/>
        <dbReference type="ChEBI" id="CHEBI:62890"/>
        <dbReference type="EC" id="2.5.1.3"/>
    </reaction>
</comment>
<dbReference type="EMBL" id="FUYZ01000010">
    <property type="protein sequence ID" value="SKC03813.1"/>
    <property type="molecule type" value="Genomic_DNA"/>
</dbReference>
<dbReference type="PANTHER" id="PTHR20857:SF15">
    <property type="entry name" value="THIAMINE-PHOSPHATE SYNTHASE"/>
    <property type="match status" value="1"/>
</dbReference>
<keyword evidence="14" id="KW-1185">Reference proteome</keyword>
<comment type="function">
    <text evidence="9">Condenses 4-methyl-5-(beta-hydroxyethyl)thiazole monophosphate (THZ-P) and 2-methyl-4-amino-5-hydroxymethyl pyrimidine pyrophosphate (HMP-PP) to form thiamine monophosphate (TMP).</text>
</comment>
<evidence type="ECO:0000313" key="13">
    <source>
        <dbReference type="EMBL" id="SKC03813.1"/>
    </source>
</evidence>
<feature type="binding site" evidence="9">
    <location>
        <position position="169"/>
    </location>
    <ligand>
        <name>2-[(2R,5Z)-2-carboxy-4-methylthiazol-5(2H)-ylidene]ethyl phosphate</name>
        <dbReference type="ChEBI" id="CHEBI:62899"/>
    </ligand>
</feature>
<proteinExistence type="inferred from homology"/>
<sequence length="207" mass="23294">MRNFEKIQYISQGDTAEIQFNNIENALENGVKWIQLRWKDASKNDLKLLAQKVKMLCENFDATFIINDDVDLVSEVDADGVHLGLEDLNVLKARKFLGSEKIIGGTANTFEDVQQRISENCDYIGLGPLRFTSTKKKLSPILGFEGYQKIINQLQQNSIDFPPIYAIGGITKNDIQPLQNIGIYGVALSQLITDKPALIQELQTEFI</sequence>
<dbReference type="PANTHER" id="PTHR20857">
    <property type="entry name" value="THIAMINE-PHOSPHATE PYROPHOSPHORYLASE"/>
    <property type="match status" value="1"/>
</dbReference>
<keyword evidence="4 9" id="KW-0460">Magnesium</keyword>
<evidence type="ECO:0000256" key="7">
    <source>
        <dbReference type="ARBA" id="ARBA00047851"/>
    </source>
</evidence>
<dbReference type="NCBIfam" id="NF000736">
    <property type="entry name" value="PRK00043.2-3"/>
    <property type="match status" value="1"/>
</dbReference>
<dbReference type="NCBIfam" id="TIGR00693">
    <property type="entry name" value="thiE"/>
    <property type="match status" value="1"/>
</dbReference>
<reference evidence="13 14" key="1">
    <citation type="submission" date="2017-02" db="EMBL/GenBank/DDBJ databases">
        <authorList>
            <person name="Peterson S.W."/>
        </authorList>
    </citation>
    <scope>NUCLEOTIDE SEQUENCE [LARGE SCALE GENOMIC DNA]</scope>
    <source>
        <strain evidence="13 14">DSM 22323</strain>
    </source>
</reference>
<dbReference type="OrthoDB" id="9812206at2"/>
<feature type="binding site" evidence="9">
    <location>
        <begin position="132"/>
        <end position="134"/>
    </location>
    <ligand>
        <name>2-[(2R,5Z)-2-carboxy-4-methylthiazol-5(2H)-ylidene]ethyl phosphate</name>
        <dbReference type="ChEBI" id="CHEBI:62899"/>
    </ligand>
</feature>
<evidence type="ECO:0000256" key="8">
    <source>
        <dbReference type="ARBA" id="ARBA00047883"/>
    </source>
</evidence>
<dbReference type="GO" id="GO:0009228">
    <property type="term" value="P:thiamine biosynthetic process"/>
    <property type="evidence" value="ECO:0007669"/>
    <property type="project" value="UniProtKB-KW"/>
</dbReference>
<comment type="similarity">
    <text evidence="9 10">Belongs to the thiamine-phosphate synthase family.</text>
</comment>
<evidence type="ECO:0000256" key="4">
    <source>
        <dbReference type="ARBA" id="ARBA00022842"/>
    </source>
</evidence>
<organism evidence="13 14">
    <name type="scientific">Soonwooa buanensis</name>
    <dbReference type="NCBI Taxonomy" id="619805"/>
    <lineage>
        <taxon>Bacteria</taxon>
        <taxon>Pseudomonadati</taxon>
        <taxon>Bacteroidota</taxon>
        <taxon>Flavobacteriia</taxon>
        <taxon>Flavobacteriales</taxon>
        <taxon>Weeksellaceae</taxon>
        <taxon>Chryseobacterium group</taxon>
        <taxon>Soonwooa</taxon>
    </lineage>
</organism>
<protein>
    <recommendedName>
        <fullName evidence="9">Thiamine-phosphate synthase</fullName>
        <shortName evidence="9">TP synthase</shortName>
        <shortName evidence="9">TPS</shortName>
        <ecNumber evidence="9">2.5.1.3</ecNumber>
    </recommendedName>
    <alternativeName>
        <fullName evidence="9">Thiamine-phosphate pyrophosphorylase</fullName>
        <shortName evidence="9">TMP pyrophosphorylase</shortName>
        <shortName evidence="9">TMP-PPase</shortName>
    </alternativeName>
</protein>
<dbReference type="InterPro" id="IPR013785">
    <property type="entry name" value="Aldolase_TIM"/>
</dbReference>
<dbReference type="GO" id="GO:0004789">
    <property type="term" value="F:thiamine-phosphate diphosphorylase activity"/>
    <property type="evidence" value="ECO:0007669"/>
    <property type="project" value="UniProtKB-UniRule"/>
</dbReference>
<feature type="binding site" evidence="9">
    <location>
        <position position="135"/>
    </location>
    <ligand>
        <name>4-amino-2-methyl-5-(diphosphooxymethyl)pyrimidine</name>
        <dbReference type="ChEBI" id="CHEBI:57841"/>
    </ligand>
</feature>
<evidence type="ECO:0000313" key="14">
    <source>
        <dbReference type="Proteomes" id="UP000191112"/>
    </source>
</evidence>
<dbReference type="InterPro" id="IPR034291">
    <property type="entry name" value="TMP_synthase"/>
</dbReference>
<feature type="domain" description="Thiamine phosphate synthase/TenI" evidence="12">
    <location>
        <begin position="16"/>
        <end position="190"/>
    </location>
</feature>
<comment type="pathway">
    <text evidence="1 9 11">Cofactor biosynthesis; thiamine diphosphate biosynthesis; thiamine phosphate from 4-amino-2-methyl-5-diphosphomethylpyrimidine and 4-methyl-5-(2-phosphoethyl)-thiazole: step 1/1.</text>
</comment>
<dbReference type="UniPathway" id="UPA00060">
    <property type="reaction ID" value="UER00141"/>
</dbReference>
<dbReference type="InterPro" id="IPR022998">
    <property type="entry name" value="ThiamineP_synth_TenI"/>
</dbReference>
<dbReference type="Pfam" id="PF02581">
    <property type="entry name" value="TMP-TENI"/>
    <property type="match status" value="1"/>
</dbReference>
<keyword evidence="5 9" id="KW-0784">Thiamine biosynthesis</keyword>
<comment type="catalytic activity">
    <reaction evidence="8 9 10">
        <text>2-[(2R,5Z)-2-carboxy-4-methylthiazol-5(2H)-ylidene]ethyl phosphate + 4-amino-2-methyl-5-(diphosphooxymethyl)pyrimidine + 2 H(+) = thiamine phosphate + CO2 + diphosphate</text>
        <dbReference type="Rhea" id="RHEA:47844"/>
        <dbReference type="ChEBI" id="CHEBI:15378"/>
        <dbReference type="ChEBI" id="CHEBI:16526"/>
        <dbReference type="ChEBI" id="CHEBI:33019"/>
        <dbReference type="ChEBI" id="CHEBI:37575"/>
        <dbReference type="ChEBI" id="CHEBI:57841"/>
        <dbReference type="ChEBI" id="CHEBI:62899"/>
        <dbReference type="EC" id="2.5.1.3"/>
    </reaction>
</comment>
<dbReference type="STRING" id="619805.SAMN05660477_02568"/>
<keyword evidence="2 9" id="KW-0808">Transferase</keyword>
<evidence type="ECO:0000256" key="10">
    <source>
        <dbReference type="RuleBase" id="RU003826"/>
    </source>
</evidence>
<dbReference type="SUPFAM" id="SSF51391">
    <property type="entry name" value="Thiamin phosphate synthase"/>
    <property type="match status" value="1"/>
</dbReference>
<dbReference type="AlphaFoldDB" id="A0A1T5G5Q3"/>
<evidence type="ECO:0000256" key="2">
    <source>
        <dbReference type="ARBA" id="ARBA00022679"/>
    </source>
</evidence>
<dbReference type="GO" id="GO:0000287">
    <property type="term" value="F:magnesium ion binding"/>
    <property type="evidence" value="ECO:0007669"/>
    <property type="project" value="UniProtKB-UniRule"/>
</dbReference>
<evidence type="ECO:0000256" key="3">
    <source>
        <dbReference type="ARBA" id="ARBA00022723"/>
    </source>
</evidence>
<dbReference type="InterPro" id="IPR036206">
    <property type="entry name" value="ThiamineP_synth_sf"/>
</dbReference>
<feature type="binding site" evidence="9">
    <location>
        <begin position="35"/>
        <end position="39"/>
    </location>
    <ligand>
        <name>4-amino-2-methyl-5-(diphosphooxymethyl)pyrimidine</name>
        <dbReference type="ChEBI" id="CHEBI:57841"/>
    </ligand>
</feature>
<dbReference type="GO" id="GO:0005737">
    <property type="term" value="C:cytoplasm"/>
    <property type="evidence" value="ECO:0007669"/>
    <property type="project" value="TreeGrafter"/>
</dbReference>
<comment type="catalytic activity">
    <reaction evidence="6 9 10">
        <text>4-methyl-5-(2-phosphooxyethyl)-thiazole + 4-amino-2-methyl-5-(diphosphooxymethyl)pyrimidine + H(+) = thiamine phosphate + diphosphate</text>
        <dbReference type="Rhea" id="RHEA:22328"/>
        <dbReference type="ChEBI" id="CHEBI:15378"/>
        <dbReference type="ChEBI" id="CHEBI:33019"/>
        <dbReference type="ChEBI" id="CHEBI:37575"/>
        <dbReference type="ChEBI" id="CHEBI:57841"/>
        <dbReference type="ChEBI" id="CHEBI:58296"/>
        <dbReference type="EC" id="2.5.1.3"/>
    </reaction>
</comment>
<evidence type="ECO:0000256" key="9">
    <source>
        <dbReference type="HAMAP-Rule" id="MF_00097"/>
    </source>
</evidence>